<organism evidence="22 23">
    <name type="scientific">Candidatus Roizmanbacteria bacterium RIFCSPHIGHO2_01_FULL_39_12c</name>
    <dbReference type="NCBI Taxonomy" id="1802031"/>
    <lineage>
        <taxon>Bacteria</taxon>
        <taxon>Candidatus Roizmaniibacteriota</taxon>
    </lineage>
</organism>
<dbReference type="PROSITE" id="PS51192">
    <property type="entry name" value="HELICASE_ATP_BIND_1"/>
    <property type="match status" value="1"/>
</dbReference>
<dbReference type="GO" id="GO:0008564">
    <property type="term" value="F:protein-exporting ATPase activity"/>
    <property type="evidence" value="ECO:0007669"/>
    <property type="project" value="UniProtKB-EC"/>
</dbReference>
<evidence type="ECO:0000256" key="7">
    <source>
        <dbReference type="ARBA" id="ARBA00022723"/>
    </source>
</evidence>
<evidence type="ECO:0000256" key="13">
    <source>
        <dbReference type="ARBA" id="ARBA00023010"/>
    </source>
</evidence>
<dbReference type="GO" id="GO:0006605">
    <property type="term" value="P:protein targeting"/>
    <property type="evidence" value="ECO:0007669"/>
    <property type="project" value="UniProtKB-UniRule"/>
</dbReference>
<evidence type="ECO:0000256" key="1">
    <source>
        <dbReference type="ARBA" id="ARBA00001947"/>
    </source>
</evidence>
<evidence type="ECO:0000313" key="23">
    <source>
        <dbReference type="Proteomes" id="UP000177208"/>
    </source>
</evidence>
<dbReference type="PROSITE" id="PS51196">
    <property type="entry name" value="SECA_MOTOR_DEAD"/>
    <property type="match status" value="1"/>
</dbReference>
<feature type="compositionally biased region" description="Polar residues" evidence="18">
    <location>
        <begin position="866"/>
        <end position="882"/>
    </location>
</feature>
<dbReference type="Proteomes" id="UP000177208">
    <property type="component" value="Unassembled WGS sequence"/>
</dbReference>
<dbReference type="PANTHER" id="PTHR30612:SF0">
    <property type="entry name" value="CHLOROPLAST PROTEIN-TRANSPORTING ATPASE"/>
    <property type="match status" value="1"/>
</dbReference>
<dbReference type="CDD" id="cd17928">
    <property type="entry name" value="DEXDc_SecA"/>
    <property type="match status" value="1"/>
</dbReference>
<dbReference type="HAMAP" id="MF_01382">
    <property type="entry name" value="SecA"/>
    <property type="match status" value="1"/>
</dbReference>
<feature type="binding site" evidence="15">
    <location>
        <begin position="104"/>
        <end position="108"/>
    </location>
    <ligand>
        <name>ATP</name>
        <dbReference type="ChEBI" id="CHEBI:30616"/>
    </ligand>
</feature>
<evidence type="ECO:0000256" key="16">
    <source>
        <dbReference type="RuleBase" id="RU003874"/>
    </source>
</evidence>
<keyword evidence="17" id="KW-0175">Coiled coil</keyword>
<evidence type="ECO:0000256" key="10">
    <source>
        <dbReference type="ARBA" id="ARBA00022840"/>
    </source>
</evidence>
<keyword evidence="11 15" id="KW-0653">Protein transport</keyword>
<keyword evidence="8 15" id="KW-0547">Nucleotide-binding</keyword>
<evidence type="ECO:0000256" key="4">
    <source>
        <dbReference type="ARBA" id="ARBA00022448"/>
    </source>
</evidence>
<feature type="binding site" evidence="15">
    <location>
        <position position="513"/>
    </location>
    <ligand>
        <name>ATP</name>
        <dbReference type="ChEBI" id="CHEBI:30616"/>
    </ligand>
</feature>
<dbReference type="InterPro" id="IPR011116">
    <property type="entry name" value="SecA_Wing/Scaffold"/>
</dbReference>
<dbReference type="NCBIfam" id="TIGR00963">
    <property type="entry name" value="secA"/>
    <property type="match status" value="1"/>
</dbReference>
<dbReference type="GO" id="GO:0031522">
    <property type="term" value="C:cell envelope Sec protein transport complex"/>
    <property type="evidence" value="ECO:0007669"/>
    <property type="project" value="TreeGrafter"/>
</dbReference>
<sequence length="954" mass="109120">MFKFFKKFFDYNEKELARLRKKVEEVNTLEDKARKLKEEEFKKETEKLKQSAESSENKLAELLPWSFALVREAARRVLNQRHYDVQILAGIALHEGKIVEQKTGEGKTLSSITALYLNALVDKGAHLVTVNDYLARRDAGWMGGVFHLLGLTTSAIISEKSYIFDFNHTDSEAQDWRLSHLREASRKEAYLADITYGINSEFGFDYLRDNMNSSSAELVQRDYYFAVIDEADSILIDEARTPHIISAPYDEDTSRYYKYAQLVKRLDAKTDYIVDEKLRTANLTEAGIKTIESALGVANIYEKDFDTLFHTEAALKANALFKLDKDYIVKDNQVIIVDEFTGRLLYGRRFSEGLHQAIEAKENVAIQRESRTLATVSLQNYFRMYKKLAGMTGTAATEAEEFNKIYKCDVVAVPTHRPMIRKDVSDLIYKTERGKFNAVVEDIAENYQKGRPVLVGTTSIEKNEHLSRLLKQKGIPHELLNAKNHEREAMIIANAGKKGSITVATNMAGRGVDIILGGETPSNSKVQSPKSKVEYGKKIKEWQRSHDEVVSLGGLKVIGTERHESRRIDNQLRGRSGRQGDPGESLFYVALDDDLMRIFGGEQISKLMTFFKFPEDQSLTHPMVSKAIEQAQVKVEGFNFDIRKHLVDFDDVLNKQRDIIYTLRRKILTLPEKDKDKFKETILGIFQEEVNVLVNAQLSVEGILTKENSEKLEKEFNLIFDLRSKELDKYVKDKNAENLVNYLNGRIEKEYREKENELGEKMWTDVARIIFLATIDKFWTEHLTAIDDLREGINLRGYAQMDPLVEYKNEAYSMFEKLLGEINFEATRRLFKIKVETRRGVSVRQKSEKDQPMQFKSAARVDPYSQAAQKQGVTSMQSNIPSGQIIPPIEDAHPHIHSDNQQPLSNNQSPTTDNQIGFRVNLPGQVKKKPGRNDPCWCGSGKKYKKCHLLSDSV</sequence>
<dbReference type="GO" id="GO:0017038">
    <property type="term" value="P:protein import"/>
    <property type="evidence" value="ECO:0007669"/>
    <property type="project" value="InterPro"/>
</dbReference>
<keyword evidence="6 15" id="KW-0963">Cytoplasm</keyword>
<dbReference type="Pfam" id="PF21090">
    <property type="entry name" value="P-loop_SecA"/>
    <property type="match status" value="1"/>
</dbReference>
<dbReference type="SUPFAM" id="SSF81886">
    <property type="entry name" value="Helical scaffold and wing domains of SecA"/>
    <property type="match status" value="1"/>
</dbReference>
<dbReference type="Pfam" id="PF01043">
    <property type="entry name" value="SecA_PP_bind"/>
    <property type="match status" value="1"/>
</dbReference>
<dbReference type="InterPro" id="IPR044722">
    <property type="entry name" value="SecA_SF2_C"/>
</dbReference>
<dbReference type="EC" id="7.4.2.8" evidence="15"/>
<keyword evidence="10 15" id="KW-0067">ATP-binding</keyword>
<dbReference type="Gene3D" id="3.90.1440.10">
    <property type="entry name" value="SecA, preprotein cross-linking domain"/>
    <property type="match status" value="1"/>
</dbReference>
<dbReference type="Pfam" id="PF07516">
    <property type="entry name" value="SecA_SW"/>
    <property type="match status" value="1"/>
</dbReference>
<dbReference type="GO" id="GO:0046872">
    <property type="term" value="F:metal ion binding"/>
    <property type="evidence" value="ECO:0007669"/>
    <property type="project" value="UniProtKB-KW"/>
</dbReference>
<dbReference type="InterPro" id="IPR036266">
    <property type="entry name" value="SecA_Wing/Scaffold_sf"/>
</dbReference>
<dbReference type="PRINTS" id="PR00906">
    <property type="entry name" value="SECA"/>
</dbReference>
<name>A0A1F7GEI3_9BACT</name>
<comment type="subunit">
    <text evidence="15">Monomer and homodimer. Part of the essential Sec protein translocation apparatus which comprises SecA, SecYEG and auxiliary proteins SecDF. Other proteins may also be involved.</text>
</comment>
<dbReference type="InterPro" id="IPR000185">
    <property type="entry name" value="SecA"/>
</dbReference>
<feature type="coiled-coil region" evidence="17">
    <location>
        <begin position="12"/>
        <end position="58"/>
    </location>
</feature>
<evidence type="ECO:0000256" key="12">
    <source>
        <dbReference type="ARBA" id="ARBA00022967"/>
    </source>
</evidence>
<dbReference type="NCBIfam" id="NF009538">
    <property type="entry name" value="PRK12904.1"/>
    <property type="match status" value="1"/>
</dbReference>
<evidence type="ECO:0000313" key="22">
    <source>
        <dbReference type="EMBL" id="OGK17286.1"/>
    </source>
</evidence>
<feature type="binding site" evidence="15">
    <location>
        <position position="86"/>
    </location>
    <ligand>
        <name>ATP</name>
        <dbReference type="ChEBI" id="CHEBI:30616"/>
    </ligand>
</feature>
<dbReference type="CDD" id="cd18803">
    <property type="entry name" value="SF2_C_secA"/>
    <property type="match status" value="1"/>
</dbReference>
<evidence type="ECO:0000256" key="11">
    <source>
        <dbReference type="ARBA" id="ARBA00022927"/>
    </source>
</evidence>
<keyword evidence="9" id="KW-0862">Zinc</keyword>
<dbReference type="InterPro" id="IPR036670">
    <property type="entry name" value="SecA_X-link_sf"/>
</dbReference>
<dbReference type="GO" id="GO:0005886">
    <property type="term" value="C:plasma membrane"/>
    <property type="evidence" value="ECO:0007669"/>
    <property type="project" value="UniProtKB-SubCell"/>
</dbReference>
<keyword evidence="4 15" id="KW-0813">Transport</keyword>
<keyword evidence="13 15" id="KW-0811">Translocation</keyword>
<evidence type="ECO:0000256" key="15">
    <source>
        <dbReference type="HAMAP-Rule" id="MF_01382"/>
    </source>
</evidence>
<dbReference type="InterPro" id="IPR014001">
    <property type="entry name" value="Helicase_ATP-bd"/>
</dbReference>
<dbReference type="Gene3D" id="3.40.50.300">
    <property type="entry name" value="P-loop containing nucleotide triphosphate hydrolases"/>
    <property type="match status" value="2"/>
</dbReference>
<feature type="region of interest" description="Disordered" evidence="18">
    <location>
        <begin position="844"/>
        <end position="917"/>
    </location>
</feature>
<dbReference type="GO" id="GO:0065002">
    <property type="term" value="P:intracellular protein transmembrane transport"/>
    <property type="evidence" value="ECO:0007669"/>
    <property type="project" value="UniProtKB-UniRule"/>
</dbReference>
<dbReference type="SUPFAM" id="SSF81767">
    <property type="entry name" value="Pre-protein crosslinking domain of SecA"/>
    <property type="match status" value="1"/>
</dbReference>
<dbReference type="InterPro" id="IPR004027">
    <property type="entry name" value="SEC_C_motif"/>
</dbReference>
<evidence type="ECO:0000259" key="19">
    <source>
        <dbReference type="PROSITE" id="PS51192"/>
    </source>
</evidence>
<dbReference type="GO" id="GO:0005829">
    <property type="term" value="C:cytosol"/>
    <property type="evidence" value="ECO:0007669"/>
    <property type="project" value="TreeGrafter"/>
</dbReference>
<dbReference type="AlphaFoldDB" id="A0A1F7GEI3"/>
<evidence type="ECO:0000256" key="6">
    <source>
        <dbReference type="ARBA" id="ARBA00022490"/>
    </source>
</evidence>
<dbReference type="FunFam" id="3.40.50.300:FF:000113">
    <property type="entry name" value="Preprotein translocase subunit SecA"/>
    <property type="match status" value="1"/>
</dbReference>
<dbReference type="PROSITE" id="PS51194">
    <property type="entry name" value="HELICASE_CTER"/>
    <property type="match status" value="1"/>
</dbReference>
<dbReference type="InterPro" id="IPR027417">
    <property type="entry name" value="P-loop_NTPase"/>
</dbReference>
<evidence type="ECO:0000256" key="14">
    <source>
        <dbReference type="ARBA" id="ARBA00023136"/>
    </source>
</evidence>
<reference evidence="22 23" key="1">
    <citation type="journal article" date="2016" name="Nat. Commun.">
        <title>Thousands of microbial genomes shed light on interconnected biogeochemical processes in an aquifer system.</title>
        <authorList>
            <person name="Anantharaman K."/>
            <person name="Brown C.T."/>
            <person name="Hug L.A."/>
            <person name="Sharon I."/>
            <person name="Castelle C.J."/>
            <person name="Probst A.J."/>
            <person name="Thomas B.C."/>
            <person name="Singh A."/>
            <person name="Wilkins M.J."/>
            <person name="Karaoz U."/>
            <person name="Brodie E.L."/>
            <person name="Williams K.H."/>
            <person name="Hubbard S.S."/>
            <person name="Banfield J.F."/>
        </authorList>
    </citation>
    <scope>NUCLEOTIDE SEQUENCE [LARGE SCALE GENOMIC DNA]</scope>
</reference>
<comment type="caution">
    <text evidence="22">The sequence shown here is derived from an EMBL/GenBank/DDBJ whole genome shotgun (WGS) entry which is preliminary data.</text>
</comment>
<evidence type="ECO:0000256" key="8">
    <source>
        <dbReference type="ARBA" id="ARBA00022741"/>
    </source>
</evidence>
<keyword evidence="5 15" id="KW-1003">Cell membrane</keyword>
<comment type="catalytic activity">
    <reaction evidence="15">
        <text>ATP + H2O + cellular proteinSide 1 = ADP + phosphate + cellular proteinSide 2.</text>
        <dbReference type="EC" id="7.4.2.8"/>
    </reaction>
</comment>
<comment type="similarity">
    <text evidence="3 15 16">Belongs to the SecA family.</text>
</comment>
<dbReference type="Gene3D" id="1.10.3060.10">
    <property type="entry name" value="Helical scaffold and wing domains of SecA"/>
    <property type="match status" value="1"/>
</dbReference>
<keyword evidence="12 15" id="KW-1278">Translocase</keyword>
<evidence type="ECO:0000259" key="20">
    <source>
        <dbReference type="PROSITE" id="PS51194"/>
    </source>
</evidence>
<comment type="cofactor">
    <cofactor evidence="1">
        <name>Zn(2+)</name>
        <dbReference type="ChEBI" id="CHEBI:29105"/>
    </cofactor>
</comment>
<dbReference type="InterPro" id="IPR020937">
    <property type="entry name" value="SecA_CS"/>
</dbReference>
<comment type="function">
    <text evidence="15">Part of the Sec protein translocase complex. Interacts with the SecYEG preprotein conducting channel. Has a central role in coupling the hydrolysis of ATP to the transfer of proteins into and across the cell membrane, serving as an ATP-driven molecular motor driving the stepwise translocation of polypeptide chains across the membrane.</text>
</comment>
<evidence type="ECO:0000256" key="17">
    <source>
        <dbReference type="SAM" id="Coils"/>
    </source>
</evidence>
<dbReference type="SMART" id="SM00490">
    <property type="entry name" value="HELICc"/>
    <property type="match status" value="1"/>
</dbReference>
<dbReference type="PANTHER" id="PTHR30612">
    <property type="entry name" value="SECA INNER MEMBRANE COMPONENT OF SEC PROTEIN SECRETION SYSTEM"/>
    <property type="match status" value="1"/>
</dbReference>
<keyword evidence="14 15" id="KW-0472">Membrane</keyword>
<dbReference type="SUPFAM" id="SSF52540">
    <property type="entry name" value="P-loop containing nucleoside triphosphate hydrolases"/>
    <property type="match status" value="2"/>
</dbReference>
<dbReference type="PROSITE" id="PS01312">
    <property type="entry name" value="SECA"/>
    <property type="match status" value="1"/>
</dbReference>
<comment type="subcellular location">
    <subcellularLocation>
        <location evidence="15">Cell membrane</location>
        <topology evidence="15">Peripheral membrane protein</topology>
        <orientation evidence="15">Cytoplasmic side</orientation>
    </subcellularLocation>
    <subcellularLocation>
        <location evidence="15">Cytoplasm</location>
    </subcellularLocation>
    <subcellularLocation>
        <location evidence="2">Membrane</location>
        <topology evidence="2">Peripheral membrane protein</topology>
    </subcellularLocation>
    <text evidence="15">Distribution is 50-50.</text>
</comment>
<evidence type="ECO:0000256" key="5">
    <source>
        <dbReference type="ARBA" id="ARBA00022475"/>
    </source>
</evidence>
<feature type="domain" description="Helicase ATP-binding" evidence="19">
    <location>
        <begin position="88"/>
        <end position="267"/>
    </location>
</feature>
<keyword evidence="7" id="KW-0479">Metal-binding</keyword>
<feature type="compositionally biased region" description="Polar residues" evidence="18">
    <location>
        <begin position="899"/>
        <end position="915"/>
    </location>
</feature>
<dbReference type="InterPro" id="IPR014018">
    <property type="entry name" value="SecA_motor_DEAD"/>
</dbReference>
<evidence type="ECO:0000256" key="3">
    <source>
        <dbReference type="ARBA" id="ARBA00007650"/>
    </source>
</evidence>
<dbReference type="GO" id="GO:0005524">
    <property type="term" value="F:ATP binding"/>
    <property type="evidence" value="ECO:0007669"/>
    <property type="project" value="UniProtKB-UniRule"/>
</dbReference>
<accession>A0A1F7GEI3</accession>
<gene>
    <name evidence="15" type="primary">secA</name>
    <name evidence="22" type="ORF">A2774_03720</name>
</gene>
<evidence type="ECO:0000259" key="21">
    <source>
        <dbReference type="PROSITE" id="PS51196"/>
    </source>
</evidence>
<dbReference type="InterPro" id="IPR011115">
    <property type="entry name" value="SecA_DEAD"/>
</dbReference>
<dbReference type="Gene3D" id="3.10.450.50">
    <property type="match status" value="1"/>
</dbReference>
<protein>
    <recommendedName>
        <fullName evidence="15 16">Protein translocase subunit SecA</fullName>
        <ecNumber evidence="15">7.4.2.8</ecNumber>
    </recommendedName>
</protein>
<dbReference type="InterPro" id="IPR011130">
    <property type="entry name" value="SecA_preprotein_X-link_dom"/>
</dbReference>
<evidence type="ECO:0000256" key="2">
    <source>
        <dbReference type="ARBA" id="ARBA00004170"/>
    </source>
</evidence>
<feature type="domain" description="SecA family profile" evidence="21">
    <location>
        <begin position="1"/>
        <end position="620"/>
    </location>
</feature>
<evidence type="ECO:0000256" key="18">
    <source>
        <dbReference type="SAM" id="MobiDB-lite"/>
    </source>
</evidence>
<dbReference type="Pfam" id="PF02810">
    <property type="entry name" value="SEC-C"/>
    <property type="match status" value="1"/>
</dbReference>
<dbReference type="GO" id="GO:0043952">
    <property type="term" value="P:protein transport by the Sec complex"/>
    <property type="evidence" value="ECO:0007669"/>
    <property type="project" value="UniProtKB-ARBA"/>
</dbReference>
<proteinExistence type="inferred from homology"/>
<dbReference type="Pfam" id="PF07517">
    <property type="entry name" value="SecA_DEAD"/>
    <property type="match status" value="1"/>
</dbReference>
<dbReference type="SMART" id="SM00957">
    <property type="entry name" value="SecA_DEAD"/>
    <property type="match status" value="1"/>
</dbReference>
<feature type="domain" description="Helicase C-terminal" evidence="20">
    <location>
        <begin position="439"/>
        <end position="646"/>
    </location>
</feature>
<dbReference type="InterPro" id="IPR001650">
    <property type="entry name" value="Helicase_C-like"/>
</dbReference>
<evidence type="ECO:0000256" key="9">
    <source>
        <dbReference type="ARBA" id="ARBA00022833"/>
    </source>
</evidence>
<dbReference type="EMBL" id="MFZG01000009">
    <property type="protein sequence ID" value="OGK17286.1"/>
    <property type="molecule type" value="Genomic_DNA"/>
</dbReference>
<dbReference type="SMART" id="SM00958">
    <property type="entry name" value="SecA_PP_bind"/>
    <property type="match status" value="1"/>
</dbReference>